<sequence>MKKIITLIILVTLIVMLIKMKNIYKVNKEYAIFNEFGKEIPSKIIKKKNDNYVVIFLIDKLMTYSALVVSPKNKLIGIPNGGGERYFNLTKNYIYDKWTDDDSFTIIYIDGNEPFKFNQYNEYPNKEPIVKNINFLDTEVSFDSFDKLKEYGKKVVLKKIK</sequence>
<dbReference type="AlphaFoldDB" id="A0A2H1E6M4"/>
<organism evidence="1 2">
    <name type="scientific">Tenacibaculum maritimum NCIMB 2154</name>
    <dbReference type="NCBI Taxonomy" id="1349785"/>
    <lineage>
        <taxon>Bacteria</taxon>
        <taxon>Pseudomonadati</taxon>
        <taxon>Bacteroidota</taxon>
        <taxon>Flavobacteriia</taxon>
        <taxon>Flavobacteriales</taxon>
        <taxon>Flavobacteriaceae</taxon>
        <taxon>Tenacibaculum</taxon>
    </lineage>
</organism>
<dbReference type="KEGG" id="tmar:MARIT_0090"/>
<accession>A0A2H1E6M4</accession>
<name>A0A2H1E6M4_9FLAO</name>
<protein>
    <submittedName>
        <fullName evidence="1">Uncharacterized protein</fullName>
    </submittedName>
</protein>
<dbReference type="Proteomes" id="UP000231564">
    <property type="component" value="Chromosome MARIT"/>
</dbReference>
<evidence type="ECO:0000313" key="2">
    <source>
        <dbReference type="Proteomes" id="UP000231564"/>
    </source>
</evidence>
<evidence type="ECO:0000313" key="1">
    <source>
        <dbReference type="EMBL" id="SFZ80011.1"/>
    </source>
</evidence>
<dbReference type="GeneID" id="47721701"/>
<dbReference type="EMBL" id="LT634361">
    <property type="protein sequence ID" value="SFZ80011.1"/>
    <property type="molecule type" value="Genomic_DNA"/>
</dbReference>
<keyword evidence="2" id="KW-1185">Reference proteome</keyword>
<reference evidence="1 2" key="1">
    <citation type="submission" date="2016-11" db="EMBL/GenBank/DDBJ databases">
        <authorList>
            <person name="Jaros S."/>
            <person name="Januszkiewicz K."/>
            <person name="Wedrychowicz H."/>
        </authorList>
    </citation>
    <scope>NUCLEOTIDE SEQUENCE [LARGE SCALE GENOMIC DNA]</scope>
    <source>
        <strain evidence="1">NCIMB 2154T</strain>
    </source>
</reference>
<proteinExistence type="predicted"/>
<dbReference type="RefSeq" id="WP_136439012.1">
    <property type="nucleotide sequence ID" value="NZ_CP138495.1"/>
</dbReference>
<gene>
    <name evidence="1" type="ORF">MARIT_0090</name>
</gene>